<accession>A0AAN7P3H7</accession>
<feature type="chain" id="PRO_5042887866" description="Protease inhibitor" evidence="1">
    <location>
        <begin position="22"/>
        <end position="98"/>
    </location>
</feature>
<reference evidence="3" key="1">
    <citation type="submission" date="2023-01" db="EMBL/GenBank/DDBJ databases">
        <title>Key to firefly adult light organ development and bioluminescence: homeobox transcription factors regulate luciferase expression and transportation to peroxisome.</title>
        <authorList>
            <person name="Fu X."/>
        </authorList>
    </citation>
    <scope>NUCLEOTIDE SEQUENCE [LARGE SCALE GENOMIC DNA]</scope>
</reference>
<feature type="signal peptide" evidence="1">
    <location>
        <begin position="1"/>
        <end position="21"/>
    </location>
</feature>
<keyword evidence="1" id="KW-0732">Signal</keyword>
<evidence type="ECO:0000313" key="2">
    <source>
        <dbReference type="EMBL" id="KAK4873471.1"/>
    </source>
</evidence>
<organism evidence="2 3">
    <name type="scientific">Aquatica leii</name>
    <dbReference type="NCBI Taxonomy" id="1421715"/>
    <lineage>
        <taxon>Eukaryota</taxon>
        <taxon>Metazoa</taxon>
        <taxon>Ecdysozoa</taxon>
        <taxon>Arthropoda</taxon>
        <taxon>Hexapoda</taxon>
        <taxon>Insecta</taxon>
        <taxon>Pterygota</taxon>
        <taxon>Neoptera</taxon>
        <taxon>Endopterygota</taxon>
        <taxon>Coleoptera</taxon>
        <taxon>Polyphaga</taxon>
        <taxon>Elateriformia</taxon>
        <taxon>Elateroidea</taxon>
        <taxon>Lampyridae</taxon>
        <taxon>Luciolinae</taxon>
        <taxon>Aquatica</taxon>
    </lineage>
</organism>
<name>A0AAN7P3H7_9COLE</name>
<sequence>MKLVTLVCLTIILIGIHTAKADFQCSNDTTYTENGCNECSCNSRIGVVCSTKKLIENCQNYHQLRHCKVGTTSKKDKCNNCWSVEDIGTVCSNKKCSL</sequence>
<dbReference type="EMBL" id="JARPUR010000007">
    <property type="protein sequence ID" value="KAK4873471.1"/>
    <property type="molecule type" value="Genomic_DNA"/>
</dbReference>
<gene>
    <name evidence="2" type="ORF">RN001_015500</name>
</gene>
<proteinExistence type="predicted"/>
<protein>
    <recommendedName>
        <fullName evidence="4">Protease inhibitor</fullName>
    </recommendedName>
</protein>
<keyword evidence="3" id="KW-1185">Reference proteome</keyword>
<comment type="caution">
    <text evidence="2">The sequence shown here is derived from an EMBL/GenBank/DDBJ whole genome shotgun (WGS) entry which is preliminary data.</text>
</comment>
<evidence type="ECO:0000256" key="1">
    <source>
        <dbReference type="SAM" id="SignalP"/>
    </source>
</evidence>
<dbReference type="Proteomes" id="UP001353858">
    <property type="component" value="Unassembled WGS sequence"/>
</dbReference>
<dbReference type="AlphaFoldDB" id="A0AAN7P3H7"/>
<evidence type="ECO:0000313" key="3">
    <source>
        <dbReference type="Proteomes" id="UP001353858"/>
    </source>
</evidence>
<evidence type="ECO:0008006" key="4">
    <source>
        <dbReference type="Google" id="ProtNLM"/>
    </source>
</evidence>